<dbReference type="PANTHER" id="PTHR45632">
    <property type="entry name" value="LD33804P"/>
    <property type="match status" value="1"/>
</dbReference>
<organism evidence="4 5">
    <name type="scientific">Porites lobata</name>
    <dbReference type="NCBI Taxonomy" id="104759"/>
    <lineage>
        <taxon>Eukaryota</taxon>
        <taxon>Metazoa</taxon>
        <taxon>Cnidaria</taxon>
        <taxon>Anthozoa</taxon>
        <taxon>Hexacorallia</taxon>
        <taxon>Scleractinia</taxon>
        <taxon>Fungiina</taxon>
        <taxon>Poritidae</taxon>
        <taxon>Porites</taxon>
    </lineage>
</organism>
<dbReference type="PROSITE" id="PS50097">
    <property type="entry name" value="BTB"/>
    <property type="match status" value="2"/>
</dbReference>
<evidence type="ECO:0000313" key="4">
    <source>
        <dbReference type="EMBL" id="CAH3176149.1"/>
    </source>
</evidence>
<dbReference type="InterPro" id="IPR011333">
    <property type="entry name" value="SKP1/BTB/POZ_sf"/>
</dbReference>
<name>A0ABN8R9U1_9CNID</name>
<keyword evidence="2" id="KW-0677">Repeat</keyword>
<dbReference type="EMBL" id="CALNXK010000209">
    <property type="protein sequence ID" value="CAH3176149.1"/>
    <property type="molecule type" value="Genomic_DNA"/>
</dbReference>
<feature type="domain" description="BTB" evidence="3">
    <location>
        <begin position="35"/>
        <end position="106"/>
    </location>
</feature>
<sequence>MNGLSWGPIKKTEMKDFCVEIMKRLNVQRKNEQFSDVVLEVGSGDDLARLKAHRIVLCAASPFFYNALNSDMKEKNEGVIRLENTSKAAMEELLEYVYTGHVGLTQSKAFDLLEVADFFVILSLKEITSKFIAQTLSSSNCLMAYYFAVKYQCTDLHWKARDFICKNFMRVVEQEDFLNLSMKEVEEWISSHDIEVSGEEDIFQVIVKWWEGKEYHEREEFFELFRHVRLVYMSRNYVFNEILPHSLVADNKTCSSFVLEAMKDVSSGSEECFFAQPPRNCLKTSEDCLVVTGRNATICYVYSENSWYELSDQSVSRHTMCASHGKLYINRPADCKIKRYDPALNSWGTVISYSGGQRGASLVNFQGFLYLIGGAVGNEHAKCVHRYNPDTNLWQKVAPMSISRSGLCAVADKESLYAIGGRTRDQLVDVVERFDPKTNTWCKAASICEKKTCPHGVMLRGKVFLFGGLTSLTSSDDVFSSIIEMYDPISNIWTAIQSTSAPKRCFNATGFKGTVFVSGIWDQESSEKYFLRVYDVDKNEWKPLSWEPIEETDMQQFCVEMMKRLDLQRRSDHFCDVVLEVGCGDDQARLKAHRIVLCAASPFFYNALNNDMKEKKEGVIRLENTSKAVMEELIDYLYTGHVDVTQHNAFDLLEMADFFVIPGLKETTSKFIARTLSSSNCLMAYYSAVKYNCTELHKEARDFICTHFMSVVEQEDFLNLSMKEVEDWISSNDIRVTGEEDLFQVILKWWEGKECRERERFFELFRHVRLVYMSRNYVFNVILPHPLIKNDETCTEFVLDAMKDLSSGFEGCYFFQAPRNCLKTWEDCVVVTGRKNTICYLPAENKWFELADQTKNREFYTMCASHGKLFINNGGHSTIERFDPAVNSWAPVTLCSGRPMSLCGVALVNFQGFLYVIGGRKGKERENAVYRYNPDSILWQEVAPMNTSRSALCAVADKETLYAIGGRTKDQLLDVVERYDPKTNLWCRVASTLEKKRNSHSVILRAKVFLFGGFTSLEFPGTSSSSIEMYDPKSNVWMAIQCTSSPSRYCSATSFKGAVFVTGLWDLEHPHDFFWSVYDVDKNEWKPWAKIPLFCFNARAMAPLRIPRGILNACKVLS</sequence>
<evidence type="ECO:0000256" key="1">
    <source>
        <dbReference type="ARBA" id="ARBA00022441"/>
    </source>
</evidence>
<dbReference type="SUPFAM" id="SSF54695">
    <property type="entry name" value="POZ domain"/>
    <property type="match status" value="2"/>
</dbReference>
<dbReference type="Pfam" id="PF07707">
    <property type="entry name" value="BACK"/>
    <property type="match status" value="2"/>
</dbReference>
<gene>
    <name evidence="4" type="ORF">PLOB_00017506</name>
</gene>
<dbReference type="Proteomes" id="UP001159405">
    <property type="component" value="Unassembled WGS sequence"/>
</dbReference>
<dbReference type="InterPro" id="IPR006652">
    <property type="entry name" value="Kelch_1"/>
</dbReference>
<accession>A0ABN8R9U1</accession>
<comment type="caution">
    <text evidence="4">The sequence shown here is derived from an EMBL/GenBank/DDBJ whole genome shotgun (WGS) entry which is preliminary data.</text>
</comment>
<dbReference type="SUPFAM" id="SSF117281">
    <property type="entry name" value="Kelch motif"/>
    <property type="match status" value="2"/>
</dbReference>
<evidence type="ECO:0000259" key="3">
    <source>
        <dbReference type="PROSITE" id="PS50097"/>
    </source>
</evidence>
<dbReference type="SMART" id="SM00612">
    <property type="entry name" value="Kelch"/>
    <property type="match status" value="7"/>
</dbReference>
<proteinExistence type="predicted"/>
<dbReference type="Pfam" id="PF24681">
    <property type="entry name" value="Kelch_KLHDC2_KLHL20_DRC7"/>
    <property type="match status" value="2"/>
</dbReference>
<keyword evidence="5" id="KW-1185">Reference proteome</keyword>
<dbReference type="Gene3D" id="3.30.710.10">
    <property type="entry name" value="Potassium Channel Kv1.1, Chain A"/>
    <property type="match status" value="2"/>
</dbReference>
<dbReference type="InterPro" id="IPR011705">
    <property type="entry name" value="BACK"/>
</dbReference>
<dbReference type="CDD" id="cd18186">
    <property type="entry name" value="BTB_POZ_ZBTB_KLHL-like"/>
    <property type="match status" value="2"/>
</dbReference>
<feature type="domain" description="BTB" evidence="3">
    <location>
        <begin position="575"/>
        <end position="646"/>
    </location>
</feature>
<dbReference type="InterPro" id="IPR000210">
    <property type="entry name" value="BTB/POZ_dom"/>
</dbReference>
<evidence type="ECO:0000256" key="2">
    <source>
        <dbReference type="ARBA" id="ARBA00022737"/>
    </source>
</evidence>
<evidence type="ECO:0000313" key="5">
    <source>
        <dbReference type="Proteomes" id="UP001159405"/>
    </source>
</evidence>
<dbReference type="PANTHER" id="PTHR45632:SF30">
    <property type="entry name" value="BTB DOMAIN-CONTAINING PROTEIN"/>
    <property type="match status" value="1"/>
</dbReference>
<dbReference type="Pfam" id="PF00651">
    <property type="entry name" value="BTB"/>
    <property type="match status" value="2"/>
</dbReference>
<dbReference type="Gene3D" id="2.120.10.80">
    <property type="entry name" value="Kelch-type beta propeller"/>
    <property type="match status" value="2"/>
</dbReference>
<dbReference type="SMART" id="SM00875">
    <property type="entry name" value="BACK"/>
    <property type="match status" value="2"/>
</dbReference>
<protein>
    <recommendedName>
        <fullName evidence="3">BTB domain-containing protein</fullName>
    </recommendedName>
</protein>
<reference evidence="4 5" key="1">
    <citation type="submission" date="2022-05" db="EMBL/GenBank/DDBJ databases">
        <authorList>
            <consortium name="Genoscope - CEA"/>
            <person name="William W."/>
        </authorList>
    </citation>
    <scope>NUCLEOTIDE SEQUENCE [LARGE SCALE GENOMIC DNA]</scope>
</reference>
<dbReference type="InterPro" id="IPR015915">
    <property type="entry name" value="Kelch-typ_b-propeller"/>
</dbReference>
<dbReference type="Gene3D" id="1.25.40.420">
    <property type="match status" value="2"/>
</dbReference>
<keyword evidence="1" id="KW-0880">Kelch repeat</keyword>
<dbReference type="SMART" id="SM00225">
    <property type="entry name" value="BTB"/>
    <property type="match status" value="2"/>
</dbReference>